<dbReference type="NCBIfam" id="NF046120">
    <property type="entry name" value="lipo_SCO0607"/>
    <property type="match status" value="1"/>
</dbReference>
<keyword evidence="1" id="KW-0732">Signal</keyword>
<accession>A0ABU2RM60</accession>
<dbReference type="InterPro" id="IPR058119">
    <property type="entry name" value="SCO0607-like"/>
</dbReference>
<keyword evidence="3" id="KW-1185">Reference proteome</keyword>
<sequence length="104" mass="11131">MSRTRRLHRPSRTTAGLTAAAAVLALFTGACSIEEAVCGGGEYPVMTVNGGGSACVPDGEEPSKGWVRYPEGKVPQHVGDTWDVYWETHTLDENGRTVELPEGE</sequence>
<evidence type="ECO:0000313" key="2">
    <source>
        <dbReference type="EMBL" id="MDT0429004.1"/>
    </source>
</evidence>
<organism evidence="2 3">
    <name type="scientific">Streptomyces salyersiae</name>
    <dbReference type="NCBI Taxonomy" id="3075530"/>
    <lineage>
        <taxon>Bacteria</taxon>
        <taxon>Bacillati</taxon>
        <taxon>Actinomycetota</taxon>
        <taxon>Actinomycetes</taxon>
        <taxon>Kitasatosporales</taxon>
        <taxon>Streptomycetaceae</taxon>
        <taxon>Streptomyces</taxon>
    </lineage>
</organism>
<proteinExistence type="predicted"/>
<dbReference type="RefSeq" id="WP_200696789.1">
    <property type="nucleotide sequence ID" value="NZ_JAVREX010000005.1"/>
</dbReference>
<feature type="signal peptide" evidence="1">
    <location>
        <begin position="1"/>
        <end position="32"/>
    </location>
</feature>
<evidence type="ECO:0000256" key="1">
    <source>
        <dbReference type="SAM" id="SignalP"/>
    </source>
</evidence>
<dbReference type="EMBL" id="JAVREX010000005">
    <property type="protein sequence ID" value="MDT0429004.1"/>
    <property type="molecule type" value="Genomic_DNA"/>
</dbReference>
<evidence type="ECO:0000313" key="3">
    <source>
        <dbReference type="Proteomes" id="UP001183777"/>
    </source>
</evidence>
<comment type="caution">
    <text evidence="2">The sequence shown here is derived from an EMBL/GenBank/DDBJ whole genome shotgun (WGS) entry which is preliminary data.</text>
</comment>
<gene>
    <name evidence="2" type="ORF">RM649_15280</name>
</gene>
<reference evidence="3" key="1">
    <citation type="submission" date="2023-07" db="EMBL/GenBank/DDBJ databases">
        <title>30 novel species of actinomycetes from the DSMZ collection.</title>
        <authorList>
            <person name="Nouioui I."/>
        </authorList>
    </citation>
    <scope>NUCLEOTIDE SEQUENCE [LARGE SCALE GENOMIC DNA]</scope>
    <source>
        <strain evidence="3">DSM 41770</strain>
    </source>
</reference>
<dbReference type="Proteomes" id="UP001183777">
    <property type="component" value="Unassembled WGS sequence"/>
</dbReference>
<dbReference type="PROSITE" id="PS51257">
    <property type="entry name" value="PROKAR_LIPOPROTEIN"/>
    <property type="match status" value="1"/>
</dbReference>
<protein>
    <recommendedName>
        <fullName evidence="4">Lipoprotein</fullName>
    </recommendedName>
</protein>
<feature type="chain" id="PRO_5045410646" description="Lipoprotein" evidence="1">
    <location>
        <begin position="33"/>
        <end position="104"/>
    </location>
</feature>
<evidence type="ECO:0008006" key="4">
    <source>
        <dbReference type="Google" id="ProtNLM"/>
    </source>
</evidence>
<name>A0ABU2RM60_9ACTN</name>